<dbReference type="EMBL" id="WRPP01000002">
    <property type="protein sequence ID" value="MVU78216.1"/>
    <property type="molecule type" value="Genomic_DNA"/>
</dbReference>
<sequence length="90" mass="10287">MSELWEWSKPARTYEVRPDGRAQLRVFLSVGDQAQAVTPWHSHKNPMLLSVAEIARDCDLPEIEVVGREYTAAGDENGLREFQLVHDPRL</sequence>
<evidence type="ECO:0000313" key="2">
    <source>
        <dbReference type="Proteomes" id="UP000466794"/>
    </source>
</evidence>
<protein>
    <submittedName>
        <fullName evidence="1">Uncharacterized protein</fullName>
    </submittedName>
</protein>
<dbReference type="Proteomes" id="UP000466794">
    <property type="component" value="Unassembled WGS sequence"/>
</dbReference>
<proteinExistence type="predicted"/>
<accession>A0A7K1UV16</accession>
<name>A0A7K1UV16_9NOCA</name>
<organism evidence="1 2">
    <name type="scientific">Nocardia terrae</name>
    <dbReference type="NCBI Taxonomy" id="2675851"/>
    <lineage>
        <taxon>Bacteria</taxon>
        <taxon>Bacillati</taxon>
        <taxon>Actinomycetota</taxon>
        <taxon>Actinomycetes</taxon>
        <taxon>Mycobacteriales</taxon>
        <taxon>Nocardiaceae</taxon>
        <taxon>Nocardia</taxon>
    </lineage>
</organism>
<keyword evidence="2" id="KW-1185">Reference proteome</keyword>
<reference evidence="1 2" key="1">
    <citation type="submission" date="2019-12" db="EMBL/GenBank/DDBJ databases">
        <title>Nocardia sp. nov. ET3-3 isolated from soil.</title>
        <authorList>
            <person name="Kanchanasin P."/>
            <person name="Tanasupawat S."/>
            <person name="Yuki M."/>
            <person name="Kudo T."/>
        </authorList>
    </citation>
    <scope>NUCLEOTIDE SEQUENCE [LARGE SCALE GENOMIC DNA]</scope>
    <source>
        <strain evidence="1 2">ET3-3</strain>
    </source>
</reference>
<gene>
    <name evidence="1" type="ORF">GPX89_13295</name>
</gene>
<dbReference type="RefSeq" id="WP_157387757.1">
    <property type="nucleotide sequence ID" value="NZ_WRPP01000002.1"/>
</dbReference>
<comment type="caution">
    <text evidence="1">The sequence shown here is derived from an EMBL/GenBank/DDBJ whole genome shotgun (WGS) entry which is preliminary data.</text>
</comment>
<dbReference type="AlphaFoldDB" id="A0A7K1UV16"/>
<evidence type="ECO:0000313" key="1">
    <source>
        <dbReference type="EMBL" id="MVU78216.1"/>
    </source>
</evidence>